<evidence type="ECO:0000313" key="2">
    <source>
        <dbReference type="EMBL" id="RVU38581.1"/>
    </source>
</evidence>
<name>A0A437QVM8_9PROT</name>
<dbReference type="InterPro" id="IPR051043">
    <property type="entry name" value="Sulfatase_Mod_Factor_Kinase"/>
</dbReference>
<dbReference type="InterPro" id="IPR042095">
    <property type="entry name" value="SUMF_sf"/>
</dbReference>
<dbReference type="Proteomes" id="UP000287447">
    <property type="component" value="Unassembled WGS sequence"/>
</dbReference>
<gene>
    <name evidence="2" type="ORF">EOI86_04680</name>
</gene>
<dbReference type="AlphaFoldDB" id="A0A437QVM8"/>
<keyword evidence="3" id="KW-1185">Reference proteome</keyword>
<accession>A0A437QVM8</accession>
<protein>
    <submittedName>
        <fullName evidence="2">Formylglycine-generating enzyme family protein</fullName>
    </submittedName>
</protein>
<feature type="domain" description="Sulfatase-modifying factor enzyme-like" evidence="1">
    <location>
        <begin position="66"/>
        <end position="282"/>
    </location>
</feature>
<dbReference type="SUPFAM" id="SSF56436">
    <property type="entry name" value="C-type lectin-like"/>
    <property type="match status" value="1"/>
</dbReference>
<evidence type="ECO:0000259" key="1">
    <source>
        <dbReference type="Pfam" id="PF03781"/>
    </source>
</evidence>
<reference evidence="3" key="1">
    <citation type="submission" date="2019-01" db="EMBL/GenBank/DDBJ databases">
        <title>Gri0909 isolated from a small marine red alga.</title>
        <authorList>
            <person name="Kim J."/>
            <person name="Jeong S.E."/>
            <person name="Jeon C.O."/>
        </authorList>
    </citation>
    <scope>NUCLEOTIDE SEQUENCE [LARGE SCALE GENOMIC DNA]</scope>
    <source>
        <strain evidence="3">Gri0909</strain>
    </source>
</reference>
<dbReference type="PANTHER" id="PTHR23150:SF35">
    <property type="entry name" value="BLL6746 PROTEIN"/>
    <property type="match status" value="1"/>
</dbReference>
<dbReference type="PANTHER" id="PTHR23150">
    <property type="entry name" value="SULFATASE MODIFYING FACTOR 1, 2"/>
    <property type="match status" value="1"/>
</dbReference>
<dbReference type="InterPro" id="IPR016187">
    <property type="entry name" value="CTDL_fold"/>
</dbReference>
<dbReference type="Pfam" id="PF03781">
    <property type="entry name" value="FGE-sulfatase"/>
    <property type="match status" value="1"/>
</dbReference>
<dbReference type="InterPro" id="IPR005532">
    <property type="entry name" value="SUMF_dom"/>
</dbReference>
<organism evidence="2 3">
    <name type="scientific">Hwanghaeella grinnelliae</name>
    <dbReference type="NCBI Taxonomy" id="2500179"/>
    <lineage>
        <taxon>Bacteria</taxon>
        <taxon>Pseudomonadati</taxon>
        <taxon>Pseudomonadota</taxon>
        <taxon>Alphaproteobacteria</taxon>
        <taxon>Rhodospirillales</taxon>
        <taxon>Rhodospirillaceae</taxon>
        <taxon>Hwanghaeella</taxon>
    </lineage>
</organism>
<evidence type="ECO:0000313" key="3">
    <source>
        <dbReference type="Proteomes" id="UP000287447"/>
    </source>
</evidence>
<dbReference type="EMBL" id="SADE01000001">
    <property type="protein sequence ID" value="RVU38581.1"/>
    <property type="molecule type" value="Genomic_DNA"/>
</dbReference>
<dbReference type="Gene3D" id="3.90.1580.10">
    <property type="entry name" value="paralog of FGE (formylglycine-generating enzyme)"/>
    <property type="match status" value="1"/>
</dbReference>
<dbReference type="GO" id="GO:0120147">
    <property type="term" value="F:formylglycine-generating oxidase activity"/>
    <property type="evidence" value="ECO:0007669"/>
    <property type="project" value="TreeGrafter"/>
</dbReference>
<comment type="caution">
    <text evidence="2">The sequence shown here is derived from an EMBL/GenBank/DDBJ whole genome shotgun (WGS) entry which is preliminary data.</text>
</comment>
<proteinExistence type="predicted"/>
<sequence length="286" mass="32407">MTSSFGMWKARRILAIGSATTRARKWCGMARLFGRISGLLIAILLFAAGFGFTAWADEPFKDCGLCPEMVPIHPEPFLMGYDHGKAAERPARMVTLARPFAIARTETTYAQWNMCVADGGCTPPRHTRGWDQPDRPVIYVDYHQVQAFIDWLSAQTGRAYRLPTEEEWEFAAHGGANGPARKRVDGMGRANCNKCTPDWHHQTFPVASLKPNGYGLYDMLGNVMEWTSSCWVEDYQSDREADCTRRTRRGGSWYFDRYVSTATYRYGGLMDRVSYDVGFRVATDYP</sequence>